<feature type="transmembrane region" description="Helical" evidence="9">
    <location>
        <begin position="7"/>
        <end position="26"/>
    </location>
</feature>
<keyword evidence="4 8" id="KW-0297">G-protein coupled receptor</keyword>
<keyword evidence="11" id="KW-0527">Neuropeptide</keyword>
<proteinExistence type="inferred from homology"/>
<feature type="transmembrane region" description="Helical" evidence="9">
    <location>
        <begin position="144"/>
        <end position="171"/>
    </location>
</feature>
<dbReference type="AlphaFoldDB" id="A0A8J4TPT8"/>
<feature type="transmembrane region" description="Helical" evidence="9">
    <location>
        <begin position="309"/>
        <end position="328"/>
    </location>
</feature>
<feature type="domain" description="G-protein coupled receptors family 1 profile" evidence="10">
    <location>
        <begin position="1"/>
        <end position="368"/>
    </location>
</feature>
<evidence type="ECO:0000256" key="9">
    <source>
        <dbReference type="SAM" id="Phobius"/>
    </source>
</evidence>
<dbReference type="GO" id="GO:0005886">
    <property type="term" value="C:plasma membrane"/>
    <property type="evidence" value="ECO:0007669"/>
    <property type="project" value="TreeGrafter"/>
</dbReference>
<evidence type="ECO:0000256" key="1">
    <source>
        <dbReference type="ARBA" id="ARBA00004141"/>
    </source>
</evidence>
<keyword evidence="7 8" id="KW-0807">Transducer</keyword>
<keyword evidence="5 9" id="KW-0472">Membrane</keyword>
<keyword evidence="12" id="KW-1185">Reference proteome</keyword>
<name>A0A8J4TPT8_9TREM</name>
<comment type="caution">
    <text evidence="11">The sequence shown here is derived from an EMBL/GenBank/DDBJ whole genome shotgun (WGS) entry which is preliminary data.</text>
</comment>
<dbReference type="PROSITE" id="PS50262">
    <property type="entry name" value="G_PROTEIN_RECEP_F1_2"/>
    <property type="match status" value="1"/>
</dbReference>
<gene>
    <name evidence="11" type="ORF">PHET_00350</name>
</gene>
<comment type="subcellular location">
    <subcellularLocation>
        <location evidence="1">Membrane</location>
        <topology evidence="1">Multi-pass membrane protein</topology>
    </subcellularLocation>
</comment>
<dbReference type="Pfam" id="PF00001">
    <property type="entry name" value="7tm_1"/>
    <property type="match status" value="2"/>
</dbReference>
<dbReference type="Proteomes" id="UP000748531">
    <property type="component" value="Unassembled WGS sequence"/>
</dbReference>
<dbReference type="EMBL" id="LUCH01000125">
    <property type="protein sequence ID" value="KAF5406021.1"/>
    <property type="molecule type" value="Genomic_DNA"/>
</dbReference>
<feature type="transmembrane region" description="Helical" evidence="9">
    <location>
        <begin position="348"/>
        <end position="370"/>
    </location>
</feature>
<keyword evidence="2 8" id="KW-0812">Transmembrane</keyword>
<sequence>MHTRTNCYLFSLAISDLLLLVCGLPFELSEAVYQNYPWRLGTTFCRIRIFLTELSPIVSVLILTIFSVERYLTICHPFRRRLRWNRSTTESCGHPSTEMNTSNTVQESQLHTPHQNNISHGIQKYVLRRLPQASLHNSSLKSCIVIILCMWFCAALCAIPITGLSEAFVWLQLPDWESYANRTTDPLDTCSDDGEGLISYSTEIPDTCLQQMDDLWTPGEPLTETTVCAPSIHSKFAQYLSIPLVLQLSSCFFFATPMLIMIAVYSRIALRLRRSNLSSLLAQNDCPSSARYTGKYTVQEQMVINSRKGITRMLVVVVVAFFVCWAPFHLQRIITVSGVQICKGILNVIFYLSGTFYYISSTVNPVLYNLMSVRFRRGFKAVFCSRRSRAQRTPSNVGLKVTYHPRSHVSQPNTSQENDFCEHHIEASN</sequence>
<evidence type="ECO:0000313" key="12">
    <source>
        <dbReference type="Proteomes" id="UP000748531"/>
    </source>
</evidence>
<evidence type="ECO:0000256" key="5">
    <source>
        <dbReference type="ARBA" id="ARBA00023136"/>
    </source>
</evidence>
<evidence type="ECO:0000256" key="7">
    <source>
        <dbReference type="ARBA" id="ARBA00023224"/>
    </source>
</evidence>
<evidence type="ECO:0000256" key="8">
    <source>
        <dbReference type="RuleBase" id="RU000688"/>
    </source>
</evidence>
<evidence type="ECO:0000256" key="2">
    <source>
        <dbReference type="ARBA" id="ARBA00022692"/>
    </source>
</evidence>
<reference evidence="11" key="1">
    <citation type="submission" date="2019-05" db="EMBL/GenBank/DDBJ databases">
        <title>Annotation for the trematode Paragonimus heterotremus.</title>
        <authorList>
            <person name="Choi Y.-J."/>
        </authorList>
    </citation>
    <scope>NUCLEOTIDE SEQUENCE</scope>
    <source>
        <strain evidence="11">LC</strain>
    </source>
</reference>
<comment type="similarity">
    <text evidence="8">Belongs to the G-protein coupled receptor 1 family.</text>
</comment>
<keyword evidence="6 8" id="KW-0675">Receptor</keyword>
<dbReference type="OrthoDB" id="10055550at2759"/>
<accession>A0A8J4TPT8</accession>
<dbReference type="Gene3D" id="1.20.1070.10">
    <property type="entry name" value="Rhodopsin 7-helix transmembrane proteins"/>
    <property type="match status" value="2"/>
</dbReference>
<evidence type="ECO:0000259" key="10">
    <source>
        <dbReference type="PROSITE" id="PS50262"/>
    </source>
</evidence>
<organism evidence="11 12">
    <name type="scientific">Paragonimus heterotremus</name>
    <dbReference type="NCBI Taxonomy" id="100268"/>
    <lineage>
        <taxon>Eukaryota</taxon>
        <taxon>Metazoa</taxon>
        <taxon>Spiralia</taxon>
        <taxon>Lophotrochozoa</taxon>
        <taxon>Platyhelminthes</taxon>
        <taxon>Trematoda</taxon>
        <taxon>Digenea</taxon>
        <taxon>Plagiorchiida</taxon>
        <taxon>Troglotremata</taxon>
        <taxon>Troglotrematidae</taxon>
        <taxon>Paragonimus</taxon>
    </lineage>
</organism>
<protein>
    <submittedName>
        <fullName evidence="11">Neuropeptides capa receptor</fullName>
    </submittedName>
</protein>
<dbReference type="SUPFAM" id="SSF81321">
    <property type="entry name" value="Family A G protein-coupled receptor-like"/>
    <property type="match status" value="2"/>
</dbReference>
<dbReference type="InterPro" id="IPR000276">
    <property type="entry name" value="GPCR_Rhodpsn"/>
</dbReference>
<dbReference type="GO" id="GO:0008188">
    <property type="term" value="F:neuropeptide receptor activity"/>
    <property type="evidence" value="ECO:0007669"/>
    <property type="project" value="TreeGrafter"/>
</dbReference>
<feature type="transmembrane region" description="Helical" evidence="9">
    <location>
        <begin position="244"/>
        <end position="265"/>
    </location>
</feature>
<evidence type="ECO:0000256" key="6">
    <source>
        <dbReference type="ARBA" id="ARBA00023170"/>
    </source>
</evidence>
<dbReference type="PRINTS" id="PR00237">
    <property type="entry name" value="GPCRRHODOPSN"/>
</dbReference>
<dbReference type="PANTHER" id="PTHR24243:SF208">
    <property type="entry name" value="PYROKININ-1 RECEPTOR"/>
    <property type="match status" value="1"/>
</dbReference>
<dbReference type="PANTHER" id="PTHR24243">
    <property type="entry name" value="G-PROTEIN COUPLED RECEPTOR"/>
    <property type="match status" value="1"/>
</dbReference>
<evidence type="ECO:0000256" key="4">
    <source>
        <dbReference type="ARBA" id="ARBA00023040"/>
    </source>
</evidence>
<evidence type="ECO:0000313" key="11">
    <source>
        <dbReference type="EMBL" id="KAF5406021.1"/>
    </source>
</evidence>
<dbReference type="PROSITE" id="PS00237">
    <property type="entry name" value="G_PROTEIN_RECEP_F1_1"/>
    <property type="match status" value="1"/>
</dbReference>
<evidence type="ECO:0000256" key="3">
    <source>
        <dbReference type="ARBA" id="ARBA00022989"/>
    </source>
</evidence>
<dbReference type="InterPro" id="IPR017452">
    <property type="entry name" value="GPCR_Rhodpsn_7TM"/>
</dbReference>
<keyword evidence="3 9" id="KW-1133">Transmembrane helix</keyword>
<feature type="transmembrane region" description="Helical" evidence="9">
    <location>
        <begin position="46"/>
        <end position="72"/>
    </location>
</feature>